<comment type="catalytic activity">
    <reaction evidence="7">
        <text>(S)-dihydroorotate + H2O = N-carbamoyl-L-aspartate + H(+)</text>
        <dbReference type="Rhea" id="RHEA:24296"/>
        <dbReference type="ChEBI" id="CHEBI:15377"/>
        <dbReference type="ChEBI" id="CHEBI:15378"/>
        <dbReference type="ChEBI" id="CHEBI:30864"/>
        <dbReference type="ChEBI" id="CHEBI:32814"/>
        <dbReference type="EC" id="3.5.2.3"/>
    </reaction>
</comment>
<dbReference type="GO" id="GO:0006145">
    <property type="term" value="P:purine nucleobase catabolic process"/>
    <property type="evidence" value="ECO:0007669"/>
    <property type="project" value="TreeGrafter"/>
</dbReference>
<feature type="binding site" evidence="7">
    <location>
        <position position="232"/>
    </location>
    <ligand>
        <name>Zn(2+)</name>
        <dbReference type="ChEBI" id="CHEBI:29105"/>
        <label>2</label>
    </ligand>
</feature>
<gene>
    <name evidence="7" type="primary">pyrC</name>
    <name evidence="9" type="ORF">FC21_GL001461</name>
</gene>
<evidence type="ECO:0000256" key="4">
    <source>
        <dbReference type="ARBA" id="ARBA00022801"/>
    </source>
</evidence>
<evidence type="ECO:0000256" key="6">
    <source>
        <dbReference type="ARBA" id="ARBA00022975"/>
    </source>
</evidence>
<evidence type="ECO:0000313" key="9">
    <source>
        <dbReference type="EMBL" id="KRL93989.1"/>
    </source>
</evidence>
<feature type="binding site" evidence="7">
    <location>
        <position position="278"/>
    </location>
    <ligand>
        <name>substrate</name>
    </ligand>
</feature>
<feature type="binding site" evidence="7">
    <location>
        <position position="305"/>
    </location>
    <ligand>
        <name>Zn(2+)</name>
        <dbReference type="ChEBI" id="CHEBI:29105"/>
        <label>1</label>
    </ligand>
</feature>
<dbReference type="InterPro" id="IPR024403">
    <property type="entry name" value="DHOase_cat"/>
</dbReference>
<proteinExistence type="inferred from homology"/>
<dbReference type="InterPro" id="IPR032466">
    <property type="entry name" value="Metal_Hydrolase"/>
</dbReference>
<feature type="binding site" evidence="7">
    <location>
        <position position="62"/>
    </location>
    <ligand>
        <name>Zn(2+)</name>
        <dbReference type="ChEBI" id="CHEBI:29105"/>
        <label>1</label>
    </ligand>
</feature>
<dbReference type="PANTHER" id="PTHR43668:SF2">
    <property type="entry name" value="ALLANTOINASE"/>
    <property type="match status" value="1"/>
</dbReference>
<keyword evidence="10" id="KW-1185">Reference proteome</keyword>
<evidence type="ECO:0000256" key="3">
    <source>
        <dbReference type="ARBA" id="ARBA00022723"/>
    </source>
</evidence>
<evidence type="ECO:0000256" key="5">
    <source>
        <dbReference type="ARBA" id="ARBA00022833"/>
    </source>
</evidence>
<evidence type="ECO:0000259" key="8">
    <source>
        <dbReference type="Pfam" id="PF12890"/>
    </source>
</evidence>
<comment type="similarity">
    <text evidence="2 7">Belongs to the metallo-dependent hydrolases superfamily. DHOase family. Class I DHOase subfamily.</text>
</comment>
<dbReference type="UniPathway" id="UPA00070">
    <property type="reaction ID" value="UER00117"/>
</dbReference>
<dbReference type="NCBIfam" id="NF006837">
    <property type="entry name" value="PRK09357.1-2"/>
    <property type="match status" value="1"/>
</dbReference>
<feature type="binding site" evidence="7">
    <location>
        <position position="179"/>
    </location>
    <ligand>
        <name>Zn(2+)</name>
        <dbReference type="ChEBI" id="CHEBI:29105"/>
        <label>2</label>
    </ligand>
</feature>
<feature type="binding site" evidence="7">
    <location>
        <begin position="323"/>
        <end position="324"/>
    </location>
    <ligand>
        <name>substrate</name>
    </ligand>
</feature>
<protein>
    <recommendedName>
        <fullName evidence="7">Dihydroorotase</fullName>
        <shortName evidence="7">DHOase</shortName>
        <ecNumber evidence="7">3.5.2.3</ecNumber>
    </recommendedName>
</protein>
<dbReference type="InterPro" id="IPR011059">
    <property type="entry name" value="Metal-dep_hydrolase_composite"/>
</dbReference>
<feature type="binding site" evidence="7">
    <location>
        <position position="60"/>
    </location>
    <ligand>
        <name>Zn(2+)</name>
        <dbReference type="ChEBI" id="CHEBI:29105"/>
        <label>1</label>
    </ligand>
</feature>
<dbReference type="RefSeq" id="WP_054652836.1">
    <property type="nucleotide sequence ID" value="NZ_AZGC01000039.1"/>
</dbReference>
<comment type="pathway">
    <text evidence="7">Pyrimidine metabolism; UMP biosynthesis via de novo pathway; (S)-dihydroorotate from bicarbonate: step 3/3.</text>
</comment>
<feature type="binding site" evidence="7">
    <location>
        <position position="152"/>
    </location>
    <ligand>
        <name>Zn(2+)</name>
        <dbReference type="ChEBI" id="CHEBI:29105"/>
        <label>1</label>
    </ligand>
</feature>
<evidence type="ECO:0000256" key="2">
    <source>
        <dbReference type="ARBA" id="ARBA00010286"/>
    </source>
</evidence>
<dbReference type="InterPro" id="IPR050138">
    <property type="entry name" value="DHOase/Allantoinase_Hydrolase"/>
</dbReference>
<accession>A0A0R1USR6</accession>
<dbReference type="SUPFAM" id="SSF51338">
    <property type="entry name" value="Composite domain of metallo-dependent hydrolases"/>
    <property type="match status" value="1"/>
</dbReference>
<feature type="binding site" evidence="7">
    <location>
        <position position="94"/>
    </location>
    <ligand>
        <name>substrate</name>
    </ligand>
</feature>
<dbReference type="Gene3D" id="3.20.20.140">
    <property type="entry name" value="Metal-dependent hydrolases"/>
    <property type="match status" value="1"/>
</dbReference>
<dbReference type="GO" id="GO:0004151">
    <property type="term" value="F:dihydroorotase activity"/>
    <property type="evidence" value="ECO:0007669"/>
    <property type="project" value="UniProtKB-UniRule"/>
</dbReference>
<dbReference type="CDD" id="cd01317">
    <property type="entry name" value="DHOase_IIa"/>
    <property type="match status" value="1"/>
</dbReference>
<feature type="binding site" evidence="7">
    <location>
        <position position="309"/>
    </location>
    <ligand>
        <name>substrate</name>
    </ligand>
</feature>
<dbReference type="SUPFAM" id="SSF51556">
    <property type="entry name" value="Metallo-dependent hydrolases"/>
    <property type="match status" value="1"/>
</dbReference>
<dbReference type="PANTHER" id="PTHR43668">
    <property type="entry name" value="ALLANTOINASE"/>
    <property type="match status" value="1"/>
</dbReference>
<feature type="binding site" evidence="7">
    <location>
        <position position="152"/>
    </location>
    <ligand>
        <name>Zn(2+)</name>
        <dbReference type="ChEBI" id="CHEBI:29105"/>
        <label>2</label>
    </ligand>
</feature>
<comment type="cofactor">
    <cofactor evidence="7">
        <name>Zn(2+)</name>
        <dbReference type="ChEBI" id="CHEBI:29105"/>
    </cofactor>
    <text evidence="7">Binds 2 Zn(2+) ions per subunit.</text>
</comment>
<name>A0A0R1USR6_9LACO</name>
<dbReference type="GO" id="GO:0004038">
    <property type="term" value="F:allantoinase activity"/>
    <property type="evidence" value="ECO:0007669"/>
    <property type="project" value="TreeGrafter"/>
</dbReference>
<dbReference type="InterPro" id="IPR002195">
    <property type="entry name" value="Dihydroorotase_CS"/>
</dbReference>
<dbReference type="InterPro" id="IPR004722">
    <property type="entry name" value="DHOase"/>
</dbReference>
<evidence type="ECO:0000256" key="7">
    <source>
        <dbReference type="HAMAP-Rule" id="MF_00220"/>
    </source>
</evidence>
<feature type="domain" description="Dihydroorotase catalytic" evidence="8">
    <location>
        <begin position="49"/>
        <end position="237"/>
    </location>
</feature>
<reference evidence="9 10" key="1">
    <citation type="journal article" date="2015" name="Genome Announc.">
        <title>Expanding the biotechnology potential of lactobacilli through comparative genomics of 213 strains and associated genera.</title>
        <authorList>
            <person name="Sun Z."/>
            <person name="Harris H.M."/>
            <person name="McCann A."/>
            <person name="Guo C."/>
            <person name="Argimon S."/>
            <person name="Zhang W."/>
            <person name="Yang X."/>
            <person name="Jeffery I.B."/>
            <person name="Cooney J.C."/>
            <person name="Kagawa T.F."/>
            <person name="Liu W."/>
            <person name="Song Y."/>
            <person name="Salvetti E."/>
            <person name="Wrobel A."/>
            <person name="Rasinkangas P."/>
            <person name="Parkhill J."/>
            <person name="Rea M.C."/>
            <person name="O'Sullivan O."/>
            <person name="Ritari J."/>
            <person name="Douillard F.P."/>
            <person name="Paul Ross R."/>
            <person name="Yang R."/>
            <person name="Briner A.E."/>
            <person name="Felis G.E."/>
            <person name="de Vos W.M."/>
            <person name="Barrangou R."/>
            <person name="Klaenhammer T.R."/>
            <person name="Caufield P.W."/>
            <person name="Cui Y."/>
            <person name="Zhang H."/>
            <person name="O'Toole P.W."/>
        </authorList>
    </citation>
    <scope>NUCLEOTIDE SEQUENCE [LARGE SCALE GENOMIC DNA]</scope>
    <source>
        <strain evidence="9 10">DSM 18793</strain>
    </source>
</reference>
<comment type="caution">
    <text evidence="9">The sequence shown here is derived from an EMBL/GenBank/DDBJ whole genome shotgun (WGS) entry which is preliminary data.</text>
</comment>
<feature type="binding site" evidence="7">
    <location>
        <begin position="62"/>
        <end position="64"/>
    </location>
    <ligand>
        <name>substrate</name>
    </ligand>
</feature>
<keyword evidence="3 7" id="KW-0479">Metal-binding</keyword>
<dbReference type="EC" id="3.5.2.3" evidence="7"/>
<dbReference type="PATRIC" id="fig|1423742.4.peg.1514"/>
<dbReference type="Proteomes" id="UP000051084">
    <property type="component" value="Unassembled WGS sequence"/>
</dbReference>
<dbReference type="Pfam" id="PF12890">
    <property type="entry name" value="DHOase"/>
    <property type="match status" value="1"/>
</dbReference>
<dbReference type="STRING" id="417373.GCA_001570685_00551"/>
<evidence type="ECO:0000313" key="10">
    <source>
        <dbReference type="Proteomes" id="UP000051084"/>
    </source>
</evidence>
<keyword evidence="4 7" id="KW-0378">Hydrolase</keyword>
<dbReference type="GO" id="GO:0044205">
    <property type="term" value="P:'de novo' UMP biosynthetic process"/>
    <property type="evidence" value="ECO:0007669"/>
    <property type="project" value="UniProtKB-UniRule"/>
</dbReference>
<organism evidence="9 10">
    <name type="scientific">Limosilactobacillus equigenerosi DSM 18793 = JCM 14505</name>
    <dbReference type="NCBI Taxonomy" id="1423742"/>
    <lineage>
        <taxon>Bacteria</taxon>
        <taxon>Bacillati</taxon>
        <taxon>Bacillota</taxon>
        <taxon>Bacilli</taxon>
        <taxon>Lactobacillales</taxon>
        <taxon>Lactobacillaceae</taxon>
        <taxon>Limosilactobacillus</taxon>
    </lineage>
</organism>
<keyword evidence="6 7" id="KW-0665">Pyrimidine biosynthesis</keyword>
<dbReference type="GO" id="GO:0005737">
    <property type="term" value="C:cytoplasm"/>
    <property type="evidence" value="ECO:0007669"/>
    <property type="project" value="TreeGrafter"/>
</dbReference>
<dbReference type="NCBIfam" id="TIGR00857">
    <property type="entry name" value="pyrC_multi"/>
    <property type="match status" value="1"/>
</dbReference>
<feature type="active site" evidence="7">
    <location>
        <position position="305"/>
    </location>
</feature>
<dbReference type="GO" id="GO:0008270">
    <property type="term" value="F:zinc ion binding"/>
    <property type="evidence" value="ECO:0007669"/>
    <property type="project" value="UniProtKB-UniRule"/>
</dbReference>
<keyword evidence="5 7" id="KW-0862">Zinc</keyword>
<evidence type="ECO:0000256" key="1">
    <source>
        <dbReference type="ARBA" id="ARBA00002368"/>
    </source>
</evidence>
<sequence>MAMLLRGGQVYYQGQLQTADVLIKDGVIQAVAPQLMVDSDTVQVIDVTGKLVTPGLVDVHVHYREPGQTAKETIQTGSLAAAHGGFTTVVTMANVDPVPDTPEQFAKQVALNQTKGLVHIYQNSPVTKDLTSDQIVDMVAMKKLGAVGFSNDGHGIQNAKTMYDAMQQAAQVGLPIAAHVQDDALYDHGVMNAGPVAQRLGLPGILGVSESSQVARDLDLAAATGVHYHVCHVSTKASVDLIRDAKARGVKVTAEVAPHHLLFSDDDILTDNSNFKMNPPLRSESDRQALIQGLLDGTIDLIATDHAPHTDDDKAGGMCHAAFGITGSETAFASLYTAFVRLGIFTLPQLLHWLTLAPATAFNLPAGDLQVGKPADVSVFDLEQQFVYQATDYLSKGHNTPLTGQPMYGQTLLTLVDGQLVYQQED</sequence>
<dbReference type="HAMAP" id="MF_00220_B">
    <property type="entry name" value="PyrC_classI_B"/>
    <property type="match status" value="1"/>
</dbReference>
<comment type="function">
    <text evidence="1 7">Catalyzes the reversible cyclization of carbamoyl aspartate to dihydroorotate.</text>
</comment>
<dbReference type="PROSITE" id="PS00483">
    <property type="entry name" value="DIHYDROOROTASE_2"/>
    <property type="match status" value="1"/>
</dbReference>
<dbReference type="AlphaFoldDB" id="A0A0R1USR6"/>
<dbReference type="EMBL" id="AZGC01000039">
    <property type="protein sequence ID" value="KRL93989.1"/>
    <property type="molecule type" value="Genomic_DNA"/>
</dbReference>
<dbReference type="OrthoDB" id="9765462at2"/>